<dbReference type="EMBL" id="CP128400">
    <property type="protein sequence ID" value="WJW69515.1"/>
    <property type="molecule type" value="Genomic_DNA"/>
</dbReference>
<evidence type="ECO:0000313" key="4">
    <source>
        <dbReference type="Proteomes" id="UP000521676"/>
    </source>
</evidence>
<dbReference type="PANTHER" id="PTHR37170">
    <property type="entry name" value="GLUTAREDOXIN-RELATED"/>
    <property type="match status" value="1"/>
</dbReference>
<evidence type="ECO:0000313" key="2">
    <source>
        <dbReference type="EMBL" id="NWJ47603.1"/>
    </source>
</evidence>
<feature type="domain" description="Thioredoxin-like fold" evidence="1">
    <location>
        <begin position="2"/>
        <end position="55"/>
    </location>
</feature>
<evidence type="ECO:0000259" key="1">
    <source>
        <dbReference type="Pfam" id="PF13192"/>
    </source>
</evidence>
<dbReference type="Proteomes" id="UP000521676">
    <property type="component" value="Unassembled WGS sequence"/>
</dbReference>
<dbReference type="Pfam" id="PF13192">
    <property type="entry name" value="Thioredoxin_3"/>
    <property type="match status" value="1"/>
</dbReference>
<dbReference type="PANTHER" id="PTHR37170:SF1">
    <property type="entry name" value="GLUTAREDOXIN-LIKE PROTEIN"/>
    <property type="match status" value="1"/>
</dbReference>
<evidence type="ECO:0000313" key="5">
    <source>
        <dbReference type="Proteomes" id="UP001431572"/>
    </source>
</evidence>
<accession>A0A8T7M6B6</accession>
<evidence type="ECO:0000313" key="3">
    <source>
        <dbReference type="EMBL" id="WJW69515.1"/>
    </source>
</evidence>
<proteinExistence type="predicted"/>
<name>A0A8T7M6B6_9CHLR</name>
<dbReference type="InterPro" id="IPR012336">
    <property type="entry name" value="Thioredoxin-like_fold"/>
</dbReference>
<reference evidence="2 4" key="1">
    <citation type="submission" date="2020-06" db="EMBL/GenBank/DDBJ databases">
        <title>Anoxygenic phototrophic Chloroflexota member uses a Type I reaction center.</title>
        <authorList>
            <person name="Tsuji J.M."/>
            <person name="Shaw N.A."/>
            <person name="Nagashima S."/>
            <person name="Venkiteswaran J."/>
            <person name="Schiff S.L."/>
            <person name="Hanada S."/>
            <person name="Tank M."/>
            <person name="Neufeld J.D."/>
        </authorList>
    </citation>
    <scope>NUCLEOTIDE SEQUENCE [LARGE SCALE GENOMIC DNA]</scope>
    <source>
        <strain evidence="2">L227-S17</strain>
    </source>
</reference>
<keyword evidence="5" id="KW-1185">Reference proteome</keyword>
<dbReference type="Gene3D" id="3.40.30.80">
    <property type="match status" value="1"/>
</dbReference>
<dbReference type="AlphaFoldDB" id="A0A8T7M6B6"/>
<dbReference type="EMBL" id="JACATZ010000003">
    <property type="protein sequence ID" value="NWJ47603.1"/>
    <property type="molecule type" value="Genomic_DNA"/>
</dbReference>
<organism evidence="2 4">
    <name type="scientific">Candidatus Chlorohelix allophototropha</name>
    <dbReference type="NCBI Taxonomy" id="3003348"/>
    <lineage>
        <taxon>Bacteria</taxon>
        <taxon>Bacillati</taxon>
        <taxon>Chloroflexota</taxon>
        <taxon>Chloroflexia</taxon>
        <taxon>Candidatus Chloroheliales</taxon>
        <taxon>Candidatus Chloroheliaceae</taxon>
        <taxon>Candidatus Chlorohelix</taxon>
    </lineage>
</organism>
<protein>
    <submittedName>
        <fullName evidence="2">Thioredoxin family protein</fullName>
    </submittedName>
</protein>
<dbReference type="Proteomes" id="UP001431572">
    <property type="component" value="Chromosome 2"/>
</dbReference>
<gene>
    <name evidence="2" type="ORF">HXX08_17240</name>
    <name evidence="3" type="ORF">OZ401_003132</name>
</gene>
<sequence>MAMLNPHFKAEVVEANEFMEFSQQYYVFGVPKTVVNNLLQFEGSVPESAFMNYIVQATS</sequence>
<reference evidence="3" key="2">
    <citation type="journal article" date="2024" name="Nature">
        <title>Anoxygenic phototroph of the Chloroflexota uses a type I reaction centre.</title>
        <authorList>
            <person name="Tsuji J.M."/>
            <person name="Shaw N.A."/>
            <person name="Nagashima S."/>
            <person name="Venkiteswaran J.J."/>
            <person name="Schiff S.L."/>
            <person name="Watanabe T."/>
            <person name="Fukui M."/>
            <person name="Hanada S."/>
            <person name="Tank M."/>
            <person name="Neufeld J.D."/>
        </authorList>
    </citation>
    <scope>NUCLEOTIDE SEQUENCE</scope>
    <source>
        <strain evidence="3">L227-S17</strain>
    </source>
</reference>